<reference evidence="18 19" key="1">
    <citation type="submission" date="2018-07" db="EMBL/GenBank/DDBJ databases">
        <title>Bacillus sp. YLB-04 draft genome sequence.</title>
        <authorList>
            <person name="Yu L."/>
            <person name="Tang X."/>
        </authorList>
    </citation>
    <scope>NUCLEOTIDE SEQUENCE [LARGE SCALE GENOMIC DNA]</scope>
    <source>
        <strain evidence="18 19">YLB-04</strain>
    </source>
</reference>
<dbReference type="InterPro" id="IPR012338">
    <property type="entry name" value="Beta-lactam/transpept-like"/>
</dbReference>
<evidence type="ECO:0000256" key="5">
    <source>
        <dbReference type="ARBA" id="ARBA00022645"/>
    </source>
</evidence>
<dbReference type="SUPFAM" id="SSF69189">
    <property type="entry name" value="Penicillin-binding protein associated domain"/>
    <property type="match status" value="1"/>
</dbReference>
<dbReference type="InterPro" id="IPR037167">
    <property type="entry name" value="Peptidase_S11_C_sf"/>
</dbReference>
<comment type="caution">
    <text evidence="18">The sequence shown here is derived from an EMBL/GenBank/DDBJ whole genome shotgun (WGS) entry which is preliminary data.</text>
</comment>
<dbReference type="SMART" id="SM00936">
    <property type="entry name" value="PBP5_C"/>
    <property type="match status" value="1"/>
</dbReference>
<accession>A0A3D8GKR3</accession>
<dbReference type="InterPro" id="IPR012907">
    <property type="entry name" value="Peptidase_S11_C"/>
</dbReference>
<evidence type="ECO:0000256" key="11">
    <source>
        <dbReference type="ARBA" id="ARBA00023316"/>
    </source>
</evidence>
<comment type="similarity">
    <text evidence="3 15">Belongs to the peptidase S11 family.</text>
</comment>
<dbReference type="Pfam" id="PF00768">
    <property type="entry name" value="Peptidase_S11"/>
    <property type="match status" value="1"/>
</dbReference>
<dbReference type="PANTHER" id="PTHR21581">
    <property type="entry name" value="D-ALANYL-D-ALANINE CARBOXYPEPTIDASE"/>
    <property type="match status" value="1"/>
</dbReference>
<dbReference type="UniPathway" id="UPA00219"/>
<keyword evidence="8" id="KW-0378">Hydrolase</keyword>
<dbReference type="GO" id="GO:0009252">
    <property type="term" value="P:peptidoglycan biosynthetic process"/>
    <property type="evidence" value="ECO:0007669"/>
    <property type="project" value="UniProtKB-UniPathway"/>
</dbReference>
<dbReference type="InterPro" id="IPR015956">
    <property type="entry name" value="Peniciliin-bd_prot_C_sf"/>
</dbReference>
<dbReference type="EC" id="3.4.16.4" evidence="4"/>
<dbReference type="OrthoDB" id="9791132at2"/>
<evidence type="ECO:0000313" key="19">
    <source>
        <dbReference type="Proteomes" id="UP000257144"/>
    </source>
</evidence>
<dbReference type="InterPro" id="IPR001967">
    <property type="entry name" value="Peptidase_S11_N"/>
</dbReference>
<feature type="signal peptide" evidence="16">
    <location>
        <begin position="1"/>
        <end position="24"/>
    </location>
</feature>
<dbReference type="GO" id="GO:0006508">
    <property type="term" value="P:proteolysis"/>
    <property type="evidence" value="ECO:0007669"/>
    <property type="project" value="UniProtKB-KW"/>
</dbReference>
<name>A0A3D8GKR3_9BACI</name>
<dbReference type="SUPFAM" id="SSF56601">
    <property type="entry name" value="beta-lactamase/transpeptidase-like"/>
    <property type="match status" value="1"/>
</dbReference>
<comment type="function">
    <text evidence="1">Removes C-terminal D-alanyl residues from sugar-peptide cell wall precursors.</text>
</comment>
<sequence length="389" mass="42687">MKRLSSLLLAGLLAITLVSPEASAQETKTADLAQEVKSAILIERDTGTVLYEKNSREPLPPASMTKVMTMLLIMEALDEGKLGINEKIRASEYAASMGGSQIFLEAGEEMTTRELLKGIAIGSGNDASVAMAERIAGSEEAFVDRMNKKAKELGLKNTLFKNTTGLPAEGHISTAADMAVMAKELLKYEDITKYTGMYEAYLRENTDKKFWLVNTNKLVRFYPGVDGLKTGFTSEAKYCLTATAQKNGMRVIAVVFGAPTSKARNAQVSKMFDYAFGHYETHPLYQRNIAVGEAKVSKGSIKKIEAVTSEPISVLTKKGEKIDDIKKVIKISKNLKAPLQKGEKVGTIRLMKDGRVLQERDLVASRNVGEAGWWTLYKRSMGMFTKAGK</sequence>
<feature type="active site" evidence="13">
    <location>
        <position position="123"/>
    </location>
</feature>
<evidence type="ECO:0000313" key="18">
    <source>
        <dbReference type="EMBL" id="RDU34998.1"/>
    </source>
</evidence>
<feature type="active site" description="Acyl-ester intermediate" evidence="13">
    <location>
        <position position="63"/>
    </location>
</feature>
<evidence type="ECO:0000256" key="1">
    <source>
        <dbReference type="ARBA" id="ARBA00003217"/>
    </source>
</evidence>
<comment type="catalytic activity">
    <reaction evidence="12">
        <text>Preferential cleavage: (Ac)2-L-Lys-D-Ala-|-D-Ala. Also transpeptidation of peptidyl-alanyl moieties that are N-acyl substituents of D-alanine.</text>
        <dbReference type="EC" id="3.4.16.4"/>
    </reaction>
</comment>
<feature type="domain" description="Peptidase S11 D-Ala-D-Ala carboxypeptidase A C-terminal" evidence="17">
    <location>
        <begin position="279"/>
        <end position="370"/>
    </location>
</feature>
<dbReference type="PRINTS" id="PR00725">
    <property type="entry name" value="DADACBPTASE1"/>
</dbReference>
<evidence type="ECO:0000256" key="14">
    <source>
        <dbReference type="PIRSR" id="PIRSR618044-2"/>
    </source>
</evidence>
<evidence type="ECO:0000256" key="10">
    <source>
        <dbReference type="ARBA" id="ARBA00022984"/>
    </source>
</evidence>
<evidence type="ECO:0000256" key="8">
    <source>
        <dbReference type="ARBA" id="ARBA00022801"/>
    </source>
</evidence>
<dbReference type="Gene3D" id="2.60.410.10">
    <property type="entry name" value="D-Ala-D-Ala carboxypeptidase, C-terminal domain"/>
    <property type="match status" value="1"/>
</dbReference>
<dbReference type="PANTHER" id="PTHR21581:SF6">
    <property type="entry name" value="TRAFFICKING PROTEIN PARTICLE COMPLEX SUBUNIT 12"/>
    <property type="match status" value="1"/>
</dbReference>
<keyword evidence="5 18" id="KW-0121">Carboxypeptidase</keyword>
<proteinExistence type="inferred from homology"/>
<feature type="chain" id="PRO_5017760138" description="serine-type D-Ala-D-Ala carboxypeptidase" evidence="16">
    <location>
        <begin position="25"/>
        <end position="389"/>
    </location>
</feature>
<dbReference type="RefSeq" id="WP_115453897.1">
    <property type="nucleotide sequence ID" value="NZ_QNQT01000015.1"/>
</dbReference>
<evidence type="ECO:0000259" key="17">
    <source>
        <dbReference type="SMART" id="SM00936"/>
    </source>
</evidence>
<dbReference type="GO" id="GO:0009002">
    <property type="term" value="F:serine-type D-Ala-D-Ala carboxypeptidase activity"/>
    <property type="evidence" value="ECO:0007669"/>
    <property type="project" value="UniProtKB-EC"/>
</dbReference>
<evidence type="ECO:0000256" key="12">
    <source>
        <dbReference type="ARBA" id="ARBA00034000"/>
    </source>
</evidence>
<evidence type="ECO:0000256" key="15">
    <source>
        <dbReference type="RuleBase" id="RU004016"/>
    </source>
</evidence>
<dbReference type="EMBL" id="QNQT01000015">
    <property type="protein sequence ID" value="RDU34998.1"/>
    <property type="molecule type" value="Genomic_DNA"/>
</dbReference>
<evidence type="ECO:0000256" key="4">
    <source>
        <dbReference type="ARBA" id="ARBA00012448"/>
    </source>
</evidence>
<keyword evidence="10" id="KW-0573">Peptidoglycan synthesis</keyword>
<feature type="active site" description="Proton acceptor" evidence="13">
    <location>
        <position position="66"/>
    </location>
</feature>
<keyword evidence="9" id="KW-0133">Cell shape</keyword>
<evidence type="ECO:0000256" key="13">
    <source>
        <dbReference type="PIRSR" id="PIRSR618044-1"/>
    </source>
</evidence>
<comment type="pathway">
    <text evidence="2">Cell wall biogenesis; peptidoglycan biosynthesis.</text>
</comment>
<organism evidence="18 19">
    <name type="scientific">Neobacillus piezotolerans</name>
    <dbReference type="NCBI Taxonomy" id="2259171"/>
    <lineage>
        <taxon>Bacteria</taxon>
        <taxon>Bacillati</taxon>
        <taxon>Bacillota</taxon>
        <taxon>Bacilli</taxon>
        <taxon>Bacillales</taxon>
        <taxon>Bacillaceae</taxon>
        <taxon>Neobacillus</taxon>
    </lineage>
</organism>
<dbReference type="Gene3D" id="3.40.710.10">
    <property type="entry name" value="DD-peptidase/beta-lactamase superfamily"/>
    <property type="match status" value="1"/>
</dbReference>
<keyword evidence="6" id="KW-0645">Protease</keyword>
<keyword evidence="19" id="KW-1185">Reference proteome</keyword>
<dbReference type="Pfam" id="PF07943">
    <property type="entry name" value="PBP5_C"/>
    <property type="match status" value="1"/>
</dbReference>
<gene>
    <name evidence="18" type="ORF">DRW41_20495</name>
</gene>
<dbReference type="InterPro" id="IPR018044">
    <property type="entry name" value="Peptidase_S11"/>
</dbReference>
<evidence type="ECO:0000256" key="3">
    <source>
        <dbReference type="ARBA" id="ARBA00007164"/>
    </source>
</evidence>
<keyword evidence="11" id="KW-0961">Cell wall biogenesis/degradation</keyword>
<evidence type="ECO:0000256" key="6">
    <source>
        <dbReference type="ARBA" id="ARBA00022670"/>
    </source>
</evidence>
<protein>
    <recommendedName>
        <fullName evidence="4">serine-type D-Ala-D-Ala carboxypeptidase</fullName>
        <ecNumber evidence="4">3.4.16.4</ecNumber>
    </recommendedName>
</protein>
<evidence type="ECO:0000256" key="16">
    <source>
        <dbReference type="SAM" id="SignalP"/>
    </source>
</evidence>
<evidence type="ECO:0000256" key="9">
    <source>
        <dbReference type="ARBA" id="ARBA00022960"/>
    </source>
</evidence>
<evidence type="ECO:0000256" key="7">
    <source>
        <dbReference type="ARBA" id="ARBA00022729"/>
    </source>
</evidence>
<dbReference type="GO" id="GO:0071555">
    <property type="term" value="P:cell wall organization"/>
    <property type="evidence" value="ECO:0007669"/>
    <property type="project" value="UniProtKB-KW"/>
</dbReference>
<dbReference type="GO" id="GO:0008360">
    <property type="term" value="P:regulation of cell shape"/>
    <property type="evidence" value="ECO:0007669"/>
    <property type="project" value="UniProtKB-KW"/>
</dbReference>
<feature type="binding site" evidence="14">
    <location>
        <position position="229"/>
    </location>
    <ligand>
        <name>substrate</name>
    </ligand>
</feature>
<keyword evidence="7 16" id="KW-0732">Signal</keyword>
<dbReference type="Proteomes" id="UP000257144">
    <property type="component" value="Unassembled WGS sequence"/>
</dbReference>
<dbReference type="AlphaFoldDB" id="A0A3D8GKR3"/>
<evidence type="ECO:0000256" key="2">
    <source>
        <dbReference type="ARBA" id="ARBA00004752"/>
    </source>
</evidence>